<gene>
    <name evidence="7 8" type="primary">ybeY</name>
    <name evidence="8" type="ORF">Cabys_1665</name>
    <name evidence="9" type="ORF">Calab_2814</name>
</gene>
<evidence type="ECO:0000256" key="7">
    <source>
        <dbReference type="HAMAP-Rule" id="MF_00009"/>
    </source>
</evidence>
<dbReference type="PANTHER" id="PTHR46986">
    <property type="entry name" value="ENDORIBONUCLEASE YBEY, CHLOROPLASTIC"/>
    <property type="match status" value="1"/>
</dbReference>
<dbReference type="EMBL" id="CM001402">
    <property type="protein sequence ID" value="EHO42421.1"/>
    <property type="molecule type" value="Genomic_DNA"/>
</dbReference>
<keyword evidence="7" id="KW-0690">Ribosome biogenesis</keyword>
<dbReference type="eggNOG" id="COG0319">
    <property type="taxonomic scope" value="Bacteria"/>
</dbReference>
<dbReference type="KEGG" id="caby:Cabys_1665"/>
<dbReference type="HAMAP" id="MF_00009">
    <property type="entry name" value="Endoribonucl_YbeY"/>
    <property type="match status" value="1"/>
</dbReference>
<dbReference type="GO" id="GO:0008270">
    <property type="term" value="F:zinc ion binding"/>
    <property type="evidence" value="ECO:0007669"/>
    <property type="project" value="UniProtKB-UniRule"/>
</dbReference>
<dbReference type="STRING" id="880073.Cabys_1665"/>
<dbReference type="InterPro" id="IPR002036">
    <property type="entry name" value="YbeY"/>
</dbReference>
<evidence type="ECO:0000256" key="3">
    <source>
        <dbReference type="ARBA" id="ARBA00022723"/>
    </source>
</evidence>
<accession>H1XRE0</accession>
<organism evidence="9 10">
    <name type="scientific">Caldithrix abyssi DSM 13497</name>
    <dbReference type="NCBI Taxonomy" id="880073"/>
    <lineage>
        <taxon>Bacteria</taxon>
        <taxon>Pseudomonadati</taxon>
        <taxon>Calditrichota</taxon>
        <taxon>Calditrichia</taxon>
        <taxon>Calditrichales</taxon>
        <taxon>Calditrichaceae</taxon>
        <taxon>Caldithrix</taxon>
    </lineage>
</organism>
<evidence type="ECO:0000313" key="11">
    <source>
        <dbReference type="Proteomes" id="UP000183868"/>
    </source>
</evidence>
<keyword evidence="9" id="KW-0645">Protease</keyword>
<evidence type="ECO:0000313" key="9">
    <source>
        <dbReference type="EMBL" id="EHO42421.1"/>
    </source>
</evidence>
<evidence type="ECO:0000256" key="5">
    <source>
        <dbReference type="ARBA" id="ARBA00022801"/>
    </source>
</evidence>
<reference evidence="9 10" key="1">
    <citation type="submission" date="2011-09" db="EMBL/GenBank/DDBJ databases">
        <title>The permanent draft genome of Caldithrix abyssi DSM 13497.</title>
        <authorList>
            <consortium name="US DOE Joint Genome Institute (JGI-PGF)"/>
            <person name="Lucas S."/>
            <person name="Han J."/>
            <person name="Lapidus A."/>
            <person name="Bruce D."/>
            <person name="Goodwin L."/>
            <person name="Pitluck S."/>
            <person name="Peters L."/>
            <person name="Kyrpides N."/>
            <person name="Mavromatis K."/>
            <person name="Ivanova N."/>
            <person name="Mikhailova N."/>
            <person name="Chertkov O."/>
            <person name="Detter J.C."/>
            <person name="Tapia R."/>
            <person name="Han C."/>
            <person name="Land M."/>
            <person name="Hauser L."/>
            <person name="Markowitz V."/>
            <person name="Cheng J.-F."/>
            <person name="Hugenholtz P."/>
            <person name="Woyke T."/>
            <person name="Wu D."/>
            <person name="Spring S."/>
            <person name="Brambilla E."/>
            <person name="Klenk H.-P."/>
            <person name="Eisen J.A."/>
        </authorList>
    </citation>
    <scope>NUCLEOTIDE SEQUENCE [LARGE SCALE GENOMIC DNA]</scope>
    <source>
        <strain evidence="9 10">DSM 13497</strain>
    </source>
</reference>
<feature type="binding site" evidence="7">
    <location>
        <position position="116"/>
    </location>
    <ligand>
        <name>Zn(2+)</name>
        <dbReference type="ChEBI" id="CHEBI:29105"/>
        <note>catalytic</note>
    </ligand>
</feature>
<feature type="binding site" evidence="7">
    <location>
        <position position="110"/>
    </location>
    <ligand>
        <name>Zn(2+)</name>
        <dbReference type="ChEBI" id="CHEBI:29105"/>
        <note>catalytic</note>
    </ligand>
</feature>
<sequence>MEIQIHNFPTELPGKAQNWEKLTEHILKEVDLNTKSLNVVFVDDNTLQAMHLEYLNDPQKTDVMTFDLSDGDDLEGEIYISADRAQEQAREYQVSFAEEVLRLIIHGILHLKGYDDLRAEDQKLMKEQEDRLVQIFKESLPE</sequence>
<dbReference type="GO" id="GO:0004222">
    <property type="term" value="F:metalloendopeptidase activity"/>
    <property type="evidence" value="ECO:0007669"/>
    <property type="project" value="InterPro"/>
</dbReference>
<dbReference type="PANTHER" id="PTHR46986:SF1">
    <property type="entry name" value="ENDORIBONUCLEASE YBEY, CHLOROPLASTIC"/>
    <property type="match status" value="1"/>
</dbReference>
<dbReference type="AlphaFoldDB" id="H1XRE0"/>
<dbReference type="Pfam" id="PF02130">
    <property type="entry name" value="YbeY"/>
    <property type="match status" value="1"/>
</dbReference>
<keyword evidence="4 7" id="KW-0255">Endonuclease</keyword>
<dbReference type="GO" id="GO:0006508">
    <property type="term" value="P:proteolysis"/>
    <property type="evidence" value="ECO:0007669"/>
    <property type="project" value="UniProtKB-KW"/>
</dbReference>
<evidence type="ECO:0000256" key="2">
    <source>
        <dbReference type="ARBA" id="ARBA00022722"/>
    </source>
</evidence>
<comment type="similarity">
    <text evidence="1 7">Belongs to the endoribonuclease YbeY family.</text>
</comment>
<evidence type="ECO:0000313" key="10">
    <source>
        <dbReference type="Proteomes" id="UP000004671"/>
    </source>
</evidence>
<protein>
    <recommendedName>
        <fullName evidence="7">Endoribonuclease YbeY</fullName>
        <ecNumber evidence="7">3.1.-.-</ecNumber>
    </recommendedName>
</protein>
<dbReference type="Proteomes" id="UP000183868">
    <property type="component" value="Chromosome"/>
</dbReference>
<keyword evidence="6 7" id="KW-0862">Zinc</keyword>
<dbReference type="SUPFAM" id="SSF55486">
    <property type="entry name" value="Metalloproteases ('zincins'), catalytic domain"/>
    <property type="match status" value="1"/>
</dbReference>
<dbReference type="PaxDb" id="880073-Calab_2814"/>
<keyword evidence="2 7" id="KW-0540">Nuclease</keyword>
<dbReference type="EMBL" id="CP018099">
    <property type="protein sequence ID" value="APF18414.1"/>
    <property type="molecule type" value="Genomic_DNA"/>
</dbReference>
<evidence type="ECO:0000256" key="1">
    <source>
        <dbReference type="ARBA" id="ARBA00010875"/>
    </source>
</evidence>
<proteinExistence type="inferred from homology"/>
<keyword evidence="10" id="KW-1185">Reference proteome</keyword>
<comment type="subcellular location">
    <subcellularLocation>
        <location evidence="7">Cytoplasm</location>
    </subcellularLocation>
</comment>
<name>H1XRE0_CALAY</name>
<comment type="cofactor">
    <cofactor evidence="7">
        <name>Zn(2+)</name>
        <dbReference type="ChEBI" id="CHEBI:29105"/>
    </cofactor>
    <text evidence="7">Binds 1 zinc ion.</text>
</comment>
<feature type="binding site" evidence="7">
    <location>
        <position position="106"/>
    </location>
    <ligand>
        <name>Zn(2+)</name>
        <dbReference type="ChEBI" id="CHEBI:29105"/>
        <note>catalytic</note>
    </ligand>
</feature>
<dbReference type="NCBIfam" id="TIGR00043">
    <property type="entry name" value="rRNA maturation RNase YbeY"/>
    <property type="match status" value="1"/>
</dbReference>
<dbReference type="EC" id="3.1.-.-" evidence="7"/>
<reference evidence="8 11" key="2">
    <citation type="submission" date="2016-11" db="EMBL/GenBank/DDBJ databases">
        <title>Genomic analysis of Caldithrix abyssi and proposal of a novel bacterial phylum Caldithrichaeota.</title>
        <authorList>
            <person name="Kublanov I."/>
            <person name="Sigalova O."/>
            <person name="Gavrilov S."/>
            <person name="Lebedinsky A."/>
            <person name="Ivanova N."/>
            <person name="Daum C."/>
            <person name="Reddy T."/>
            <person name="Klenk H.P."/>
            <person name="Goker M."/>
            <person name="Reva O."/>
            <person name="Miroshnichenko M."/>
            <person name="Kyprides N."/>
            <person name="Woyke T."/>
            <person name="Gelfand M."/>
        </authorList>
    </citation>
    <scope>NUCLEOTIDE SEQUENCE [LARGE SCALE GENOMIC DNA]</scope>
    <source>
        <strain evidence="8 11">LF13</strain>
    </source>
</reference>
<evidence type="ECO:0000256" key="6">
    <source>
        <dbReference type="ARBA" id="ARBA00022833"/>
    </source>
</evidence>
<dbReference type="Proteomes" id="UP000004671">
    <property type="component" value="Chromosome"/>
</dbReference>
<dbReference type="GO" id="GO:0004521">
    <property type="term" value="F:RNA endonuclease activity"/>
    <property type="evidence" value="ECO:0007669"/>
    <property type="project" value="UniProtKB-UniRule"/>
</dbReference>
<comment type="function">
    <text evidence="7">Single strand-specific metallo-endoribonuclease involved in late-stage 70S ribosome quality control and in maturation of the 3' terminus of the 16S rRNA.</text>
</comment>
<dbReference type="GO" id="GO:0005737">
    <property type="term" value="C:cytoplasm"/>
    <property type="evidence" value="ECO:0007669"/>
    <property type="project" value="UniProtKB-SubCell"/>
</dbReference>
<keyword evidence="5 7" id="KW-0378">Hydrolase</keyword>
<keyword evidence="7" id="KW-0963">Cytoplasm</keyword>
<dbReference type="HOGENOM" id="CLU_106710_3_3_0"/>
<dbReference type="InParanoid" id="H1XRE0"/>
<dbReference type="InterPro" id="IPR023091">
    <property type="entry name" value="MetalPrtase_cat_dom_sf_prd"/>
</dbReference>
<dbReference type="Gene3D" id="3.40.390.30">
    <property type="entry name" value="Metalloproteases ('zincins'), catalytic domain"/>
    <property type="match status" value="1"/>
</dbReference>
<keyword evidence="9" id="KW-0482">Metalloprotease</keyword>
<keyword evidence="3 7" id="KW-0479">Metal-binding</keyword>
<evidence type="ECO:0000256" key="4">
    <source>
        <dbReference type="ARBA" id="ARBA00022759"/>
    </source>
</evidence>
<evidence type="ECO:0000313" key="8">
    <source>
        <dbReference type="EMBL" id="APF18414.1"/>
    </source>
</evidence>
<dbReference type="GO" id="GO:0006364">
    <property type="term" value="P:rRNA processing"/>
    <property type="evidence" value="ECO:0007669"/>
    <property type="project" value="UniProtKB-UniRule"/>
</dbReference>
<dbReference type="RefSeq" id="WP_006929759.1">
    <property type="nucleotide sequence ID" value="NZ_CM001402.1"/>
</dbReference>
<keyword evidence="7" id="KW-0698">rRNA processing</keyword>